<feature type="region of interest" description="Disordered" evidence="1">
    <location>
        <begin position="1"/>
        <end position="113"/>
    </location>
</feature>
<comment type="caution">
    <text evidence="2">The sequence shown here is derived from an EMBL/GenBank/DDBJ whole genome shotgun (WGS) entry which is preliminary data.</text>
</comment>
<evidence type="ECO:0000313" key="3">
    <source>
        <dbReference type="Proteomes" id="UP000683360"/>
    </source>
</evidence>
<dbReference type="EMBL" id="CAJPWZ010000481">
    <property type="protein sequence ID" value="CAG2194487.1"/>
    <property type="molecule type" value="Genomic_DNA"/>
</dbReference>
<keyword evidence="3" id="KW-1185">Reference proteome</keyword>
<dbReference type="AlphaFoldDB" id="A0A8S3QG64"/>
<gene>
    <name evidence="2" type="ORF">MEDL_9503</name>
</gene>
<evidence type="ECO:0000313" key="2">
    <source>
        <dbReference type="EMBL" id="CAG2194487.1"/>
    </source>
</evidence>
<organism evidence="2 3">
    <name type="scientific">Mytilus edulis</name>
    <name type="common">Blue mussel</name>
    <dbReference type="NCBI Taxonomy" id="6550"/>
    <lineage>
        <taxon>Eukaryota</taxon>
        <taxon>Metazoa</taxon>
        <taxon>Spiralia</taxon>
        <taxon>Lophotrochozoa</taxon>
        <taxon>Mollusca</taxon>
        <taxon>Bivalvia</taxon>
        <taxon>Autobranchia</taxon>
        <taxon>Pteriomorphia</taxon>
        <taxon>Mytilida</taxon>
        <taxon>Mytiloidea</taxon>
        <taxon>Mytilidae</taxon>
        <taxon>Mytilinae</taxon>
        <taxon>Mytilus</taxon>
    </lineage>
</organism>
<proteinExistence type="predicted"/>
<dbReference type="Proteomes" id="UP000683360">
    <property type="component" value="Unassembled WGS sequence"/>
</dbReference>
<name>A0A8S3QG64_MYTED</name>
<protein>
    <submittedName>
        <fullName evidence="2">Uncharacterized protein</fullName>
    </submittedName>
</protein>
<accession>A0A8S3QG64</accession>
<feature type="compositionally biased region" description="Basic residues" evidence="1">
    <location>
        <begin position="15"/>
        <end position="27"/>
    </location>
</feature>
<evidence type="ECO:0000256" key="1">
    <source>
        <dbReference type="SAM" id="MobiDB-lite"/>
    </source>
</evidence>
<feature type="compositionally biased region" description="Polar residues" evidence="1">
    <location>
        <begin position="68"/>
        <end position="92"/>
    </location>
</feature>
<reference evidence="2" key="1">
    <citation type="submission" date="2021-03" db="EMBL/GenBank/DDBJ databases">
        <authorList>
            <person name="Bekaert M."/>
        </authorList>
    </citation>
    <scope>NUCLEOTIDE SEQUENCE</scope>
</reference>
<sequence length="186" mass="20958">MSSSSTDSNDEYKTPRKAKRLYRRTIHHGISERMAKYHQQAPPATSESLAAVRTEMSFSDVRDRGAASASTPQEVEQIVTRETSSSDNNFSYHSDTSTSDHTVSEEETTESTFSSVFDYTDEDMDISDNGQEEAFPEILDPLDICEDEMPVYDGSKLSKKASYTMVMILLLDTSCPKVGFYTCYRF</sequence>